<gene>
    <name evidence="2" type="ORF">SETIT_5G105800v2</name>
</gene>
<reference evidence="2" key="1">
    <citation type="journal article" date="2012" name="Nat. Biotechnol.">
        <title>Reference genome sequence of the model plant Setaria.</title>
        <authorList>
            <person name="Bennetzen J.L."/>
            <person name="Schmutz J."/>
            <person name="Wang H."/>
            <person name="Percifield R."/>
            <person name="Hawkins J."/>
            <person name="Pontaroli A.C."/>
            <person name="Estep M."/>
            <person name="Feng L."/>
            <person name="Vaughn J.N."/>
            <person name="Grimwood J."/>
            <person name="Jenkins J."/>
            <person name="Barry K."/>
            <person name="Lindquist E."/>
            <person name="Hellsten U."/>
            <person name="Deshpande S."/>
            <person name="Wang X."/>
            <person name="Wu X."/>
            <person name="Mitros T."/>
            <person name="Triplett J."/>
            <person name="Yang X."/>
            <person name="Ye C.Y."/>
            <person name="Mauro-Herrera M."/>
            <person name="Wang L."/>
            <person name="Li P."/>
            <person name="Sharma M."/>
            <person name="Sharma R."/>
            <person name="Ronald P.C."/>
            <person name="Panaud O."/>
            <person name="Kellogg E.A."/>
            <person name="Brutnell T.P."/>
            <person name="Doust A.N."/>
            <person name="Tuskan G.A."/>
            <person name="Rokhsar D."/>
            <person name="Devos K.M."/>
        </authorList>
    </citation>
    <scope>NUCLEOTIDE SEQUENCE [LARGE SCALE GENOMIC DNA]</scope>
    <source>
        <strain evidence="2">Yugu1</strain>
    </source>
</reference>
<proteinExistence type="predicted"/>
<feature type="compositionally biased region" description="Basic and acidic residues" evidence="1">
    <location>
        <begin position="143"/>
        <end position="161"/>
    </location>
</feature>
<name>A0A368R3Q2_SETIT</name>
<feature type="compositionally biased region" description="Low complexity" evidence="1">
    <location>
        <begin position="124"/>
        <end position="135"/>
    </location>
</feature>
<reference evidence="2" key="2">
    <citation type="submission" date="2015-07" db="EMBL/GenBank/DDBJ databases">
        <authorList>
            <person name="Noorani M."/>
        </authorList>
    </citation>
    <scope>NUCLEOTIDE SEQUENCE</scope>
    <source>
        <strain evidence="2">Yugu1</strain>
    </source>
</reference>
<feature type="compositionally biased region" description="Basic and acidic residues" evidence="1">
    <location>
        <begin position="85"/>
        <end position="106"/>
    </location>
</feature>
<feature type="region of interest" description="Disordered" evidence="1">
    <location>
        <begin position="1"/>
        <end position="63"/>
    </location>
</feature>
<accession>A0A368R3Q2</accession>
<organism evidence="2">
    <name type="scientific">Setaria italica</name>
    <name type="common">Foxtail millet</name>
    <name type="synonym">Panicum italicum</name>
    <dbReference type="NCBI Taxonomy" id="4555"/>
    <lineage>
        <taxon>Eukaryota</taxon>
        <taxon>Viridiplantae</taxon>
        <taxon>Streptophyta</taxon>
        <taxon>Embryophyta</taxon>
        <taxon>Tracheophyta</taxon>
        <taxon>Spermatophyta</taxon>
        <taxon>Magnoliopsida</taxon>
        <taxon>Liliopsida</taxon>
        <taxon>Poales</taxon>
        <taxon>Poaceae</taxon>
        <taxon>PACMAD clade</taxon>
        <taxon>Panicoideae</taxon>
        <taxon>Panicodae</taxon>
        <taxon>Paniceae</taxon>
        <taxon>Cenchrinae</taxon>
        <taxon>Setaria</taxon>
    </lineage>
</organism>
<sequence length="172" mass="18135">MRERKRYSAGCPSGGLEARGAAGGRGLRGCGKEPPGCGCDGLATGGVGGQAERRGRGWGGDSGAAEVAWARPAVVGRERWTAAQRQRGEADVRHERVKGETGKESWTHLSMQPGPGQRGRLRPRPGGAVGAREAALVQPAVAGRERRTTAQRRHGEVDVRHGWVKGETGKES</sequence>
<dbReference type="AlphaFoldDB" id="A0A368R3Q2"/>
<protein>
    <submittedName>
        <fullName evidence="2">Uncharacterized protein</fullName>
    </submittedName>
</protein>
<evidence type="ECO:0000256" key="1">
    <source>
        <dbReference type="SAM" id="MobiDB-lite"/>
    </source>
</evidence>
<evidence type="ECO:0000313" key="2">
    <source>
        <dbReference type="EMBL" id="RCV24688.1"/>
    </source>
</evidence>
<dbReference type="EMBL" id="CM003532">
    <property type="protein sequence ID" value="RCV24688.1"/>
    <property type="molecule type" value="Genomic_DNA"/>
</dbReference>
<feature type="region of interest" description="Disordered" evidence="1">
    <location>
        <begin position="85"/>
        <end position="172"/>
    </location>
</feature>